<dbReference type="AlphaFoldDB" id="A0A1R0H5G8"/>
<dbReference type="Proteomes" id="UP000187455">
    <property type="component" value="Unassembled WGS sequence"/>
</dbReference>
<protein>
    <submittedName>
        <fullName evidence="1">Uncharacterized protein</fullName>
    </submittedName>
</protein>
<reference evidence="1 2" key="1">
    <citation type="journal article" date="2016" name="Mol. Biol. Evol.">
        <title>Genome-Wide Survey of Gut Fungi (Harpellales) Reveals the First Horizontally Transferred Ubiquitin Gene from a Mosquito Host.</title>
        <authorList>
            <person name="Wang Y."/>
            <person name="White M.M."/>
            <person name="Kvist S."/>
            <person name="Moncalvo J.M."/>
        </authorList>
    </citation>
    <scope>NUCLEOTIDE SEQUENCE [LARGE SCALE GENOMIC DNA]</scope>
    <source>
        <strain evidence="1 2">ALG-7-W6</strain>
    </source>
</reference>
<comment type="caution">
    <text evidence="1">The sequence shown here is derived from an EMBL/GenBank/DDBJ whole genome shotgun (WGS) entry which is preliminary data.</text>
</comment>
<sequence>MQKIPSISMTCDKVTVKLSIFWSITMPDNIHEDPLEIFGLGQVKWNKNLSLSRRSKYHGREQRSIRE</sequence>
<dbReference type="EMBL" id="LSSL01000499">
    <property type="protein sequence ID" value="OLY84430.1"/>
    <property type="molecule type" value="Genomic_DNA"/>
</dbReference>
<proteinExistence type="predicted"/>
<name>A0A1R0H5G8_9FUNG</name>
<gene>
    <name evidence="1" type="ORF">AYI68_g1402</name>
</gene>
<evidence type="ECO:0000313" key="2">
    <source>
        <dbReference type="Proteomes" id="UP000187455"/>
    </source>
</evidence>
<evidence type="ECO:0000313" key="1">
    <source>
        <dbReference type="EMBL" id="OLY84430.1"/>
    </source>
</evidence>
<keyword evidence="2" id="KW-1185">Reference proteome</keyword>
<accession>A0A1R0H5G8</accession>
<organism evidence="1 2">
    <name type="scientific">Smittium mucronatum</name>
    <dbReference type="NCBI Taxonomy" id="133383"/>
    <lineage>
        <taxon>Eukaryota</taxon>
        <taxon>Fungi</taxon>
        <taxon>Fungi incertae sedis</taxon>
        <taxon>Zoopagomycota</taxon>
        <taxon>Kickxellomycotina</taxon>
        <taxon>Harpellomycetes</taxon>
        <taxon>Harpellales</taxon>
        <taxon>Legeriomycetaceae</taxon>
        <taxon>Smittium</taxon>
    </lineage>
</organism>